<dbReference type="GO" id="GO:0043409">
    <property type="term" value="P:negative regulation of MAPK cascade"/>
    <property type="evidence" value="ECO:0007669"/>
    <property type="project" value="TreeGrafter"/>
</dbReference>
<dbReference type="CDD" id="cd14498">
    <property type="entry name" value="DSP"/>
    <property type="match status" value="1"/>
</dbReference>
<keyword evidence="9" id="KW-1185">Reference proteome</keyword>
<feature type="compositionally biased region" description="Basic and acidic residues" evidence="5">
    <location>
        <begin position="1"/>
        <end position="15"/>
    </location>
</feature>
<evidence type="ECO:0000313" key="9">
    <source>
        <dbReference type="Proteomes" id="UP001153069"/>
    </source>
</evidence>
<evidence type="ECO:0000256" key="5">
    <source>
        <dbReference type="SAM" id="MobiDB-lite"/>
    </source>
</evidence>
<accession>A0A9N8HQI7</accession>
<evidence type="ECO:0000256" key="1">
    <source>
        <dbReference type="ARBA" id="ARBA00008601"/>
    </source>
</evidence>
<evidence type="ECO:0000256" key="3">
    <source>
        <dbReference type="ARBA" id="ARBA00022801"/>
    </source>
</evidence>
<dbReference type="SUPFAM" id="SSF102405">
    <property type="entry name" value="MCP/YpsA-like"/>
    <property type="match status" value="1"/>
</dbReference>
<dbReference type="InterPro" id="IPR029021">
    <property type="entry name" value="Prot-tyrosine_phosphatase-like"/>
</dbReference>
<comment type="caution">
    <text evidence="8">The sequence shown here is derived from an EMBL/GenBank/DDBJ whole genome shotgun (WGS) entry which is preliminary data.</text>
</comment>
<feature type="domain" description="Tyrosine specific protein phosphatases" evidence="7">
    <location>
        <begin position="399"/>
        <end position="458"/>
    </location>
</feature>
<protein>
    <recommendedName>
        <fullName evidence="2">protein-tyrosine-phosphatase</fullName>
        <ecNumber evidence="2">3.1.3.48</ecNumber>
    </recommendedName>
</protein>
<proteinExistence type="inferred from homology"/>
<keyword evidence="3" id="KW-0378">Hydrolase</keyword>
<dbReference type="Gene3D" id="3.40.50.450">
    <property type="match status" value="1"/>
</dbReference>
<evidence type="ECO:0000259" key="6">
    <source>
        <dbReference type="PROSITE" id="PS50054"/>
    </source>
</evidence>
<dbReference type="PROSITE" id="PS00383">
    <property type="entry name" value="TYR_PHOSPHATASE_1"/>
    <property type="match status" value="1"/>
</dbReference>
<dbReference type="Gene3D" id="3.90.190.10">
    <property type="entry name" value="Protein tyrosine phosphatase superfamily"/>
    <property type="match status" value="1"/>
</dbReference>
<dbReference type="SMART" id="SM00195">
    <property type="entry name" value="DSPc"/>
    <property type="match status" value="1"/>
</dbReference>
<dbReference type="Proteomes" id="UP001153069">
    <property type="component" value="Unassembled WGS sequence"/>
</dbReference>
<dbReference type="EC" id="3.1.3.48" evidence="2"/>
<dbReference type="PROSITE" id="PS50056">
    <property type="entry name" value="TYR_PHOSPHATASE_2"/>
    <property type="match status" value="1"/>
</dbReference>
<organism evidence="8 9">
    <name type="scientific">Seminavis robusta</name>
    <dbReference type="NCBI Taxonomy" id="568900"/>
    <lineage>
        <taxon>Eukaryota</taxon>
        <taxon>Sar</taxon>
        <taxon>Stramenopiles</taxon>
        <taxon>Ochrophyta</taxon>
        <taxon>Bacillariophyta</taxon>
        <taxon>Bacillariophyceae</taxon>
        <taxon>Bacillariophycidae</taxon>
        <taxon>Naviculales</taxon>
        <taxon>Naviculaceae</taxon>
        <taxon>Seminavis</taxon>
    </lineage>
</organism>
<dbReference type="InterPro" id="IPR016130">
    <property type="entry name" value="Tyr_Pase_AS"/>
</dbReference>
<evidence type="ECO:0000256" key="4">
    <source>
        <dbReference type="ARBA" id="ARBA00022912"/>
    </source>
</evidence>
<evidence type="ECO:0000256" key="2">
    <source>
        <dbReference type="ARBA" id="ARBA00013064"/>
    </source>
</evidence>
<dbReference type="EMBL" id="CAICTM010000986">
    <property type="protein sequence ID" value="CAB9519103.1"/>
    <property type="molecule type" value="Genomic_DNA"/>
</dbReference>
<dbReference type="Pfam" id="PF00782">
    <property type="entry name" value="DSPc"/>
    <property type="match status" value="1"/>
</dbReference>
<comment type="similarity">
    <text evidence="1">Belongs to the protein-tyrosine phosphatase family. Non-receptor class dual specificity subfamily.</text>
</comment>
<dbReference type="SUPFAM" id="SSF52799">
    <property type="entry name" value="(Phosphotyrosine protein) phosphatases II"/>
    <property type="match status" value="1"/>
</dbReference>
<dbReference type="GO" id="GO:0004725">
    <property type="term" value="F:protein tyrosine phosphatase activity"/>
    <property type="evidence" value="ECO:0007669"/>
    <property type="project" value="UniProtKB-EC"/>
</dbReference>
<keyword evidence="4" id="KW-0904">Protein phosphatase</keyword>
<dbReference type="PANTHER" id="PTHR10159:SF519">
    <property type="entry name" value="DUAL SPECIFICITY PROTEIN PHOSPHATASE MPK3"/>
    <property type="match status" value="1"/>
</dbReference>
<dbReference type="InterPro" id="IPR000387">
    <property type="entry name" value="Tyr_Pase_dom"/>
</dbReference>
<evidence type="ECO:0000313" key="8">
    <source>
        <dbReference type="EMBL" id="CAB9519103.1"/>
    </source>
</evidence>
<feature type="region of interest" description="Disordered" evidence="5">
    <location>
        <begin position="1"/>
        <end position="20"/>
    </location>
</feature>
<evidence type="ECO:0000259" key="7">
    <source>
        <dbReference type="PROSITE" id="PS50056"/>
    </source>
</evidence>
<dbReference type="OrthoDB" id="10252009at2759"/>
<sequence length="608" mass="66282">MSSEEKDIPPNHKPENSNSKLTMLTLNMEQPKKPSSLLAAALKTASPQFAHDLARNRQLETPRAPMVTSPLQARRAVEERLPPATLHPRISIIGSVDFYNDESPALCDAIGKALARRVPDCCLMTGANSITQEKTALAFKKELESKQRSPRIFHLAPEGFQCDWEFGTHLTAGRSMEERRFLLATLADICISIEGGPGTVDEMEQALQAGKIIIPLGRTGGASNGMFGAPTAPRPSCVEESTWKLLFDTGASIQSSADAVVSIVEAILEGNHPKNNHKTPRLAQDAVEVLGEAIADAVGVTYTKRPTVSKDSPAYVEPTLSGCAHRVFRGSNHVTSGDSLGDIYLGPKSAAGRSALSDLQAANIGGIVNCTNTFPCYHQAGGIQYCTVAVNDECGADILTFLDGATNFLNMVLSRGASALVHCEMGVSRSSTVVMAYLIRFRNMTRDEAYLHIKARRPQASPNPGFWEQLNQFEKRCRGGNDGAPEEGGAVFDADWAKTSNAAFATCRETPEVLRANQAHRRLQDTSSEDHEQLLSVCLDFVWGRGVLDIDLDWLSFLCDELDQRNDRGWSASTVRGILFDHNSEFSGIWAGEVYEHQIQKVLRKLEG</sequence>
<name>A0A9N8HQI7_9STRA</name>
<dbReference type="PANTHER" id="PTHR10159">
    <property type="entry name" value="DUAL SPECIFICITY PROTEIN PHOSPHATASE"/>
    <property type="match status" value="1"/>
</dbReference>
<gene>
    <name evidence="8" type="ORF">SEMRO_988_G228430.1</name>
</gene>
<dbReference type="InterPro" id="IPR000340">
    <property type="entry name" value="Dual-sp_phosphatase_cat-dom"/>
</dbReference>
<dbReference type="InterPro" id="IPR020422">
    <property type="entry name" value="TYR_PHOSPHATASE_DUAL_dom"/>
</dbReference>
<reference evidence="8" key="1">
    <citation type="submission" date="2020-06" db="EMBL/GenBank/DDBJ databases">
        <authorList>
            <consortium name="Plant Systems Biology data submission"/>
        </authorList>
    </citation>
    <scope>NUCLEOTIDE SEQUENCE</scope>
    <source>
        <strain evidence="8">D6</strain>
    </source>
</reference>
<feature type="domain" description="Tyrosine-protein phosphatase" evidence="6">
    <location>
        <begin position="332"/>
        <end position="479"/>
    </location>
</feature>
<dbReference type="PROSITE" id="PS50054">
    <property type="entry name" value="TYR_PHOSPHATASE_DUAL"/>
    <property type="match status" value="1"/>
</dbReference>
<dbReference type="AlphaFoldDB" id="A0A9N8HQI7"/>
<dbReference type="GO" id="GO:0005737">
    <property type="term" value="C:cytoplasm"/>
    <property type="evidence" value="ECO:0007669"/>
    <property type="project" value="TreeGrafter"/>
</dbReference>